<evidence type="ECO:0000259" key="6">
    <source>
        <dbReference type="PROSITE" id="PS51910"/>
    </source>
</evidence>
<evidence type="ECO:0000256" key="4">
    <source>
        <dbReference type="RuleBase" id="RU004453"/>
    </source>
</evidence>
<dbReference type="AlphaFoldDB" id="A0A2P6NBH9"/>
<dbReference type="PANTHER" id="PTHR11177">
    <property type="entry name" value="CHITINASE"/>
    <property type="match status" value="1"/>
</dbReference>
<protein>
    <submittedName>
        <fullName evidence="7">Putative chitinase 3-like</fullName>
    </submittedName>
</protein>
<dbReference type="Proteomes" id="UP000241769">
    <property type="component" value="Unassembled WGS sequence"/>
</dbReference>
<dbReference type="OrthoDB" id="31107at2759"/>
<evidence type="ECO:0000256" key="3">
    <source>
        <dbReference type="RuleBase" id="RU000489"/>
    </source>
</evidence>
<sequence>MCITPLARDMSLLFFLLCTLAVSSSNKVFIGYYSYDRATAPAGCAITPEDIPVDKYTHLIWSFATFNSTSGIIDPIEGDLITRFTNLKKKNPALKTMASFGGAGLDPSQWTNLTKTASVRETFINDSIRWLRQYNLDGIDIDWEYPSEVDVPAVVPLFKGLWDAYHAESISTNRSRLIITSAAVAGNWELDYYQPTIIQNYLDYFNLMLYDFYGTWMPTTGPLAPLYGNVSIDLDIHTCVNDYLNRNVSISKLVFGFPNYAATWTVSPSQNYLYAPSNGTGGDAGRCTNYSGQISATELADVLSNHVGQEKWDDMSKTPYLIYGDQFLSYENKRSIDLKLDYLISMGFPGGMMWVVDSNTRVSDQVWNRLNPVTTTTTGMGSKMLQLCVTTLLLSFLFV</sequence>
<dbReference type="PROSITE" id="PS51910">
    <property type="entry name" value="GH18_2"/>
    <property type="match status" value="1"/>
</dbReference>
<dbReference type="InterPro" id="IPR001579">
    <property type="entry name" value="Glyco_hydro_18_chit_AS"/>
</dbReference>
<dbReference type="InParanoid" id="A0A2P6NBH9"/>
<dbReference type="SMART" id="SM00636">
    <property type="entry name" value="Glyco_18"/>
    <property type="match status" value="1"/>
</dbReference>
<comment type="caution">
    <text evidence="7">The sequence shown here is derived from an EMBL/GenBank/DDBJ whole genome shotgun (WGS) entry which is preliminary data.</text>
</comment>
<keyword evidence="8" id="KW-1185">Reference proteome</keyword>
<comment type="similarity">
    <text evidence="4">Belongs to the glycosyl hydrolase 18 family.</text>
</comment>
<dbReference type="GO" id="GO:0004553">
    <property type="term" value="F:hydrolase activity, hydrolyzing O-glycosyl compounds"/>
    <property type="evidence" value="ECO:0007669"/>
    <property type="project" value="InterPro"/>
</dbReference>
<dbReference type="PROSITE" id="PS01095">
    <property type="entry name" value="GH18_1"/>
    <property type="match status" value="1"/>
</dbReference>
<dbReference type="GO" id="GO:0008061">
    <property type="term" value="F:chitin binding"/>
    <property type="evidence" value="ECO:0007669"/>
    <property type="project" value="InterPro"/>
</dbReference>
<dbReference type="SUPFAM" id="SSF54556">
    <property type="entry name" value="Chitinase insertion domain"/>
    <property type="match status" value="1"/>
</dbReference>
<dbReference type="InterPro" id="IPR050314">
    <property type="entry name" value="Glycosyl_Hydrlase_18"/>
</dbReference>
<feature type="chain" id="PRO_5015178268" evidence="5">
    <location>
        <begin position="26"/>
        <end position="399"/>
    </location>
</feature>
<dbReference type="InterPro" id="IPR011583">
    <property type="entry name" value="Chitinase_II/V-like_cat"/>
</dbReference>
<dbReference type="Gene3D" id="3.20.20.80">
    <property type="entry name" value="Glycosidases"/>
    <property type="match status" value="1"/>
</dbReference>
<dbReference type="InterPro" id="IPR017853">
    <property type="entry name" value="GH"/>
</dbReference>
<dbReference type="Gene3D" id="3.10.50.10">
    <property type="match status" value="1"/>
</dbReference>
<dbReference type="Pfam" id="PF00704">
    <property type="entry name" value="Glyco_hydro_18"/>
    <property type="match status" value="1"/>
</dbReference>
<dbReference type="STRING" id="1890364.A0A2P6NBH9"/>
<keyword evidence="2 3" id="KW-0326">Glycosidase</keyword>
<dbReference type="EMBL" id="MDYQ01000128">
    <property type="protein sequence ID" value="PRP81293.1"/>
    <property type="molecule type" value="Genomic_DNA"/>
</dbReference>
<evidence type="ECO:0000256" key="2">
    <source>
        <dbReference type="ARBA" id="ARBA00023295"/>
    </source>
</evidence>
<evidence type="ECO:0000313" key="7">
    <source>
        <dbReference type="EMBL" id="PRP81293.1"/>
    </source>
</evidence>
<keyword evidence="5" id="KW-0732">Signal</keyword>
<proteinExistence type="inferred from homology"/>
<evidence type="ECO:0000313" key="8">
    <source>
        <dbReference type="Proteomes" id="UP000241769"/>
    </source>
</evidence>
<reference evidence="7 8" key="1">
    <citation type="journal article" date="2018" name="Genome Biol. Evol.">
        <title>Multiple Roots of Fruiting Body Formation in Amoebozoa.</title>
        <authorList>
            <person name="Hillmann F."/>
            <person name="Forbes G."/>
            <person name="Novohradska S."/>
            <person name="Ferling I."/>
            <person name="Riege K."/>
            <person name="Groth M."/>
            <person name="Westermann M."/>
            <person name="Marz M."/>
            <person name="Spaller T."/>
            <person name="Winckler T."/>
            <person name="Schaap P."/>
            <person name="Glockner G."/>
        </authorList>
    </citation>
    <scope>NUCLEOTIDE SEQUENCE [LARGE SCALE GENOMIC DNA]</scope>
    <source>
        <strain evidence="7 8">Jena</strain>
    </source>
</reference>
<organism evidence="7 8">
    <name type="scientific">Planoprotostelium fungivorum</name>
    <dbReference type="NCBI Taxonomy" id="1890364"/>
    <lineage>
        <taxon>Eukaryota</taxon>
        <taxon>Amoebozoa</taxon>
        <taxon>Evosea</taxon>
        <taxon>Variosea</taxon>
        <taxon>Cavosteliida</taxon>
        <taxon>Cavosteliaceae</taxon>
        <taxon>Planoprotostelium</taxon>
    </lineage>
</organism>
<dbReference type="InterPro" id="IPR001223">
    <property type="entry name" value="Glyco_hydro18_cat"/>
</dbReference>
<keyword evidence="1 3" id="KW-0378">Hydrolase</keyword>
<dbReference type="PANTHER" id="PTHR11177:SF317">
    <property type="entry name" value="CHITINASE 12-RELATED"/>
    <property type="match status" value="1"/>
</dbReference>
<name>A0A2P6NBH9_9EUKA</name>
<dbReference type="InterPro" id="IPR029070">
    <property type="entry name" value="Chitinase_insertion_sf"/>
</dbReference>
<evidence type="ECO:0000256" key="5">
    <source>
        <dbReference type="SAM" id="SignalP"/>
    </source>
</evidence>
<dbReference type="SUPFAM" id="SSF51445">
    <property type="entry name" value="(Trans)glycosidases"/>
    <property type="match status" value="1"/>
</dbReference>
<feature type="signal peptide" evidence="5">
    <location>
        <begin position="1"/>
        <end position="25"/>
    </location>
</feature>
<accession>A0A2P6NBH9</accession>
<gene>
    <name evidence="7" type="ORF">PROFUN_04528</name>
</gene>
<dbReference type="GO" id="GO:0005975">
    <property type="term" value="P:carbohydrate metabolic process"/>
    <property type="evidence" value="ECO:0007669"/>
    <property type="project" value="InterPro"/>
</dbReference>
<feature type="domain" description="GH18" evidence="6">
    <location>
        <begin position="27"/>
        <end position="373"/>
    </location>
</feature>
<evidence type="ECO:0000256" key="1">
    <source>
        <dbReference type="ARBA" id="ARBA00022801"/>
    </source>
</evidence>